<name>A0A513WY76_9APIA</name>
<comment type="subcellular location">
    <subcellularLocation>
        <location evidence="1">Secreted</location>
    </subcellularLocation>
</comment>
<dbReference type="InterPro" id="IPR036574">
    <property type="entry name" value="Scorpion_toxin-like_sf"/>
</dbReference>
<proteinExistence type="evidence at transcript level"/>
<feature type="signal peptide" evidence="5">
    <location>
        <begin position="1"/>
        <end position="23"/>
    </location>
</feature>
<dbReference type="Pfam" id="PF00304">
    <property type="entry name" value="Gamma-thionin"/>
    <property type="match status" value="1"/>
</dbReference>
<protein>
    <submittedName>
        <fullName evidence="7">DEFL1</fullName>
    </submittedName>
</protein>
<dbReference type="PANTHER" id="PTHR33147">
    <property type="entry name" value="DEFENSIN-LIKE PROTEIN 1"/>
    <property type="match status" value="1"/>
</dbReference>
<dbReference type="PROSITE" id="PS00940">
    <property type="entry name" value="GAMMA_THIONIN"/>
    <property type="match status" value="1"/>
</dbReference>
<evidence type="ECO:0000313" key="7">
    <source>
        <dbReference type="EMBL" id="QDH06627.1"/>
    </source>
</evidence>
<feature type="domain" description="Knottins-like" evidence="6">
    <location>
        <begin position="33"/>
        <end position="77"/>
    </location>
</feature>
<evidence type="ECO:0000256" key="4">
    <source>
        <dbReference type="ARBA" id="ARBA00023157"/>
    </source>
</evidence>
<keyword evidence="4" id="KW-1015">Disulfide bond</keyword>
<dbReference type="AlphaFoldDB" id="A0A513WY76"/>
<keyword evidence="2" id="KW-0964">Secreted</keyword>
<dbReference type="GO" id="GO:0005576">
    <property type="term" value="C:extracellular region"/>
    <property type="evidence" value="ECO:0007669"/>
    <property type="project" value="UniProtKB-SubCell"/>
</dbReference>
<organism evidence="7">
    <name type="scientific">Panax notoginseng</name>
    <name type="common">notoginseng</name>
    <dbReference type="NCBI Taxonomy" id="44586"/>
    <lineage>
        <taxon>Eukaryota</taxon>
        <taxon>Viridiplantae</taxon>
        <taxon>Streptophyta</taxon>
        <taxon>Embryophyta</taxon>
        <taxon>Tracheophyta</taxon>
        <taxon>Spermatophyta</taxon>
        <taxon>Magnoliopsida</taxon>
        <taxon>eudicotyledons</taxon>
        <taxon>Gunneridae</taxon>
        <taxon>Pentapetalae</taxon>
        <taxon>asterids</taxon>
        <taxon>campanulids</taxon>
        <taxon>Apiales</taxon>
        <taxon>Araliaceae</taxon>
        <taxon>Panax</taxon>
    </lineage>
</organism>
<dbReference type="Gene3D" id="3.30.30.10">
    <property type="entry name" value="Knottin, scorpion toxin-like"/>
    <property type="match status" value="1"/>
</dbReference>
<accession>A0A513WY76</accession>
<sequence length="77" mass="8623">MAIKFSPTTFITISLIFFLLANTETNIGVEGKLCEKLSLTWSGRCGDSGHCEQQCQNAESAKRGACRDRRCFCYFDC</sequence>
<dbReference type="InterPro" id="IPR003614">
    <property type="entry name" value="Knottins"/>
</dbReference>
<dbReference type="GO" id="GO:0006952">
    <property type="term" value="P:defense response"/>
    <property type="evidence" value="ECO:0007669"/>
    <property type="project" value="InterPro"/>
</dbReference>
<evidence type="ECO:0000256" key="3">
    <source>
        <dbReference type="ARBA" id="ARBA00022729"/>
    </source>
</evidence>
<gene>
    <name evidence="7" type="primary">DEFL1</name>
</gene>
<evidence type="ECO:0000256" key="1">
    <source>
        <dbReference type="ARBA" id="ARBA00004613"/>
    </source>
</evidence>
<evidence type="ECO:0000256" key="5">
    <source>
        <dbReference type="SAM" id="SignalP"/>
    </source>
</evidence>
<evidence type="ECO:0000259" key="6">
    <source>
        <dbReference type="SMART" id="SM00505"/>
    </source>
</evidence>
<reference evidence="7" key="1">
    <citation type="submission" date="2018-11" db="EMBL/GenBank/DDBJ databases">
        <title>A methyl jasmonate induced defensin like protein gene confers resistance against Fusarium solani in transgenic tobacco.</title>
        <authorList>
            <person name="Liu D."/>
            <person name="Qiu B."/>
            <person name="Li S."/>
            <person name="Zhang Y."/>
            <person name="Ge F."/>
        </authorList>
    </citation>
    <scope>NUCLEOTIDE SEQUENCE</scope>
    <source>
        <tissue evidence="7">Root</tissue>
    </source>
</reference>
<dbReference type="SUPFAM" id="SSF57095">
    <property type="entry name" value="Scorpion toxin-like"/>
    <property type="match status" value="1"/>
</dbReference>
<dbReference type="EMBL" id="MK238492">
    <property type="protein sequence ID" value="QDH06627.1"/>
    <property type="molecule type" value="mRNA"/>
</dbReference>
<keyword evidence="3 5" id="KW-0732">Signal</keyword>
<dbReference type="InterPro" id="IPR008176">
    <property type="entry name" value="Defensin_plant"/>
</dbReference>
<dbReference type="SMART" id="SM00505">
    <property type="entry name" value="Knot1"/>
    <property type="match status" value="1"/>
</dbReference>
<feature type="chain" id="PRO_5021823849" evidence="5">
    <location>
        <begin position="24"/>
        <end position="77"/>
    </location>
</feature>
<evidence type="ECO:0000256" key="2">
    <source>
        <dbReference type="ARBA" id="ARBA00022525"/>
    </source>
</evidence>
<dbReference type="PANTHER" id="PTHR33147:SF46">
    <property type="entry name" value="DEFENSIN-LIKE PROTEIN 19"/>
    <property type="match status" value="1"/>
</dbReference>